<evidence type="ECO:0000256" key="1">
    <source>
        <dbReference type="ARBA" id="ARBA00004613"/>
    </source>
</evidence>
<evidence type="ECO:0000313" key="9">
    <source>
        <dbReference type="EMBL" id="PFX18374.1"/>
    </source>
</evidence>
<dbReference type="Pfam" id="PF03372">
    <property type="entry name" value="Exo_endo_phos"/>
    <property type="match status" value="1"/>
</dbReference>
<keyword evidence="3" id="KW-0964">Secreted</keyword>
<evidence type="ECO:0000256" key="3">
    <source>
        <dbReference type="ARBA" id="ARBA00022525"/>
    </source>
</evidence>
<dbReference type="PROSITE" id="PS51362">
    <property type="entry name" value="TGF_BETA_2"/>
    <property type="match status" value="1"/>
</dbReference>
<dbReference type="GO" id="GO:0005125">
    <property type="term" value="F:cytokine activity"/>
    <property type="evidence" value="ECO:0007669"/>
    <property type="project" value="TreeGrafter"/>
</dbReference>
<dbReference type="PANTHER" id="PTHR11848">
    <property type="entry name" value="TGF-BETA FAMILY"/>
    <property type="match status" value="1"/>
</dbReference>
<dbReference type="GO" id="GO:0005615">
    <property type="term" value="C:extracellular space"/>
    <property type="evidence" value="ECO:0007669"/>
    <property type="project" value="TreeGrafter"/>
</dbReference>
<comment type="similarity">
    <text evidence="2 6">Belongs to the TGF-beta family.</text>
</comment>
<protein>
    <submittedName>
        <fullName evidence="9">Transforming growth factor beta-2</fullName>
    </submittedName>
</protein>
<dbReference type="SUPFAM" id="SSF56219">
    <property type="entry name" value="DNase I-like"/>
    <property type="match status" value="1"/>
</dbReference>
<dbReference type="EMBL" id="LSMT01000414">
    <property type="protein sequence ID" value="PFX18374.1"/>
    <property type="molecule type" value="Genomic_DNA"/>
</dbReference>
<accession>A0A2B4RJ07</accession>
<feature type="region of interest" description="Disordered" evidence="7">
    <location>
        <begin position="508"/>
        <end position="530"/>
    </location>
</feature>
<evidence type="ECO:0000259" key="8">
    <source>
        <dbReference type="PROSITE" id="PS51362"/>
    </source>
</evidence>
<feature type="compositionally biased region" description="Polar residues" evidence="7">
    <location>
        <begin position="1"/>
        <end position="14"/>
    </location>
</feature>
<dbReference type="InterPro" id="IPR017948">
    <property type="entry name" value="TGFb_CS"/>
</dbReference>
<dbReference type="Pfam" id="PF00019">
    <property type="entry name" value="TGF_beta"/>
    <property type="match status" value="1"/>
</dbReference>
<dbReference type="AlphaFoldDB" id="A0A2B4RJ07"/>
<organism evidence="9 10">
    <name type="scientific">Stylophora pistillata</name>
    <name type="common">Smooth cauliflower coral</name>
    <dbReference type="NCBI Taxonomy" id="50429"/>
    <lineage>
        <taxon>Eukaryota</taxon>
        <taxon>Metazoa</taxon>
        <taxon>Cnidaria</taxon>
        <taxon>Anthozoa</taxon>
        <taxon>Hexacorallia</taxon>
        <taxon>Scleractinia</taxon>
        <taxon>Astrocoeniina</taxon>
        <taxon>Pocilloporidae</taxon>
        <taxon>Stylophora</taxon>
    </lineage>
</organism>
<sequence>MAQQGRRTLELTSRQRYRSLASETEHGEENVSQGNYGHSAYSGVSNAESTSEENDTVISVWTEFDNIARKHRGNFKIGHINVNSVGGFKFYEIKTWLLSGRFDVLVISETKTDASFPDSQFHIDGYRLCRKDRQAGGRGLMIYVRSDVYFMTVRQLEGMSLENFSTFKTEFMVLKIKLGKGWITVVGVYRPPSVPKSRWINELSSLFEAVAMLSDTVFYAGDFKADLLDPDKPPKDGRSFLDLLDIFDLNCLITKATRKTKTTETLFDLILTNNKTKTLTSGVVDTQISDHSLVFTVLRSVAPRSRSRKICFRSLKNFNQEKFVQDLRIAPFTIMNLFDDVNDKLFAFEQLYNDILEEHAPLKQTIVRGNQVPYMNEQWRKAIRHRNKLWRKFTKDRTDTNYEQYKIHRNKCTSLRRKAIKEHFLKKSTSSENPRARDIKCRSTSTKTVTVMGPNGARCVEIIDVGRCAGSCSGHAKGECLFWINNPDESGSRTRQCAIRTKMRQKGCYPESTREETVGDKKTPNQRHPVGNVRVDVCENRRKYDTITINGCSIALDTNWSVSTEEKWISVDVTSVVQGWLDDSKTNHGLTVTVTSSLPMMNDWHVSPIYLGGGGPVLNNAENEDEEPWPHILAWFVPNERVQASKRKRRSLNSDYCRMRPKETRCCLRSLYVDFQKDLRWNWLHGPKGFYPNYCAGQCSFMWGIEKQNHHTPIMTLFNKINPSAPGDPCCVPKTYEPLVILYFKDGEPKIEELSNMAVSECVCL</sequence>
<reference evidence="10" key="1">
    <citation type="journal article" date="2017" name="bioRxiv">
        <title>Comparative analysis of the genomes of Stylophora pistillata and Acropora digitifera provides evidence for extensive differences between species of corals.</title>
        <authorList>
            <person name="Voolstra C.R."/>
            <person name="Li Y."/>
            <person name="Liew Y.J."/>
            <person name="Baumgarten S."/>
            <person name="Zoccola D."/>
            <person name="Flot J.-F."/>
            <person name="Tambutte S."/>
            <person name="Allemand D."/>
            <person name="Aranda M."/>
        </authorList>
    </citation>
    <scope>NUCLEOTIDE SEQUENCE [LARGE SCALE GENOMIC DNA]</scope>
</reference>
<evidence type="ECO:0000256" key="6">
    <source>
        <dbReference type="RuleBase" id="RU000354"/>
    </source>
</evidence>
<dbReference type="Gene3D" id="2.10.90.10">
    <property type="entry name" value="Cystine-knot cytokines"/>
    <property type="match status" value="1"/>
</dbReference>
<feature type="compositionally biased region" description="Basic and acidic residues" evidence="7">
    <location>
        <begin position="512"/>
        <end position="523"/>
    </location>
</feature>
<proteinExistence type="inferred from homology"/>
<dbReference type="STRING" id="50429.A0A2B4RJ07"/>
<comment type="caution">
    <text evidence="9">The sequence shown here is derived from an EMBL/GenBank/DDBJ whole genome shotgun (WGS) entry which is preliminary data.</text>
</comment>
<dbReference type="InterPro" id="IPR001111">
    <property type="entry name" value="TGF-b_propeptide"/>
</dbReference>
<dbReference type="Pfam" id="PF00688">
    <property type="entry name" value="TGFb_propeptide"/>
    <property type="match status" value="1"/>
</dbReference>
<dbReference type="Gene3D" id="2.60.120.970">
    <property type="match status" value="1"/>
</dbReference>
<dbReference type="PROSITE" id="PS00250">
    <property type="entry name" value="TGF_BETA_1"/>
    <property type="match status" value="1"/>
</dbReference>
<dbReference type="OrthoDB" id="5987713at2759"/>
<evidence type="ECO:0000256" key="7">
    <source>
        <dbReference type="SAM" id="MobiDB-lite"/>
    </source>
</evidence>
<dbReference type="InterPro" id="IPR029034">
    <property type="entry name" value="Cystine-knot_cytokine"/>
</dbReference>
<feature type="compositionally biased region" description="Polar residues" evidence="7">
    <location>
        <begin position="30"/>
        <end position="48"/>
    </location>
</feature>
<feature type="region of interest" description="Disordered" evidence="7">
    <location>
        <begin position="1"/>
        <end position="48"/>
    </location>
</feature>
<feature type="domain" description="TGF-beta family profile" evidence="8">
    <location>
        <begin position="647"/>
        <end position="765"/>
    </location>
</feature>
<dbReference type="Gene3D" id="3.60.10.10">
    <property type="entry name" value="Endonuclease/exonuclease/phosphatase"/>
    <property type="match status" value="1"/>
</dbReference>
<name>A0A2B4RJ07_STYPI</name>
<dbReference type="GO" id="GO:0042127">
    <property type="term" value="P:regulation of cell population proliferation"/>
    <property type="evidence" value="ECO:0007669"/>
    <property type="project" value="TreeGrafter"/>
</dbReference>
<comment type="subcellular location">
    <subcellularLocation>
        <location evidence="1">Secreted</location>
    </subcellularLocation>
</comment>
<dbReference type="InterPro" id="IPR036691">
    <property type="entry name" value="Endo/exonu/phosph_ase_sf"/>
</dbReference>
<dbReference type="InterPro" id="IPR015615">
    <property type="entry name" value="TGF-beta-rel"/>
</dbReference>
<dbReference type="InterPro" id="IPR005135">
    <property type="entry name" value="Endo/exonuclease/phosphatase"/>
</dbReference>
<evidence type="ECO:0000256" key="4">
    <source>
        <dbReference type="ARBA" id="ARBA00023030"/>
    </source>
</evidence>
<keyword evidence="5" id="KW-1015">Disulfide bond</keyword>
<dbReference type="GO" id="GO:0003824">
    <property type="term" value="F:catalytic activity"/>
    <property type="evidence" value="ECO:0007669"/>
    <property type="project" value="InterPro"/>
</dbReference>
<dbReference type="SUPFAM" id="SSF57501">
    <property type="entry name" value="Cystine-knot cytokines"/>
    <property type="match status" value="1"/>
</dbReference>
<keyword evidence="10" id="KW-1185">Reference proteome</keyword>
<gene>
    <name evidence="9" type="primary">Tgfb2</name>
    <name evidence="9" type="ORF">AWC38_SpisGene17259</name>
</gene>
<dbReference type="GO" id="GO:0008083">
    <property type="term" value="F:growth factor activity"/>
    <property type="evidence" value="ECO:0007669"/>
    <property type="project" value="UniProtKB-KW"/>
</dbReference>
<dbReference type="InterPro" id="IPR001839">
    <property type="entry name" value="TGF-b_C"/>
</dbReference>
<dbReference type="Proteomes" id="UP000225706">
    <property type="component" value="Unassembled WGS sequence"/>
</dbReference>
<evidence type="ECO:0000256" key="2">
    <source>
        <dbReference type="ARBA" id="ARBA00006656"/>
    </source>
</evidence>
<dbReference type="SMART" id="SM00204">
    <property type="entry name" value="TGFB"/>
    <property type="match status" value="1"/>
</dbReference>
<dbReference type="CDD" id="cd13753">
    <property type="entry name" value="TGF_beta_TGFbeta1_2_3"/>
    <property type="match status" value="1"/>
</dbReference>
<evidence type="ECO:0000313" key="10">
    <source>
        <dbReference type="Proteomes" id="UP000225706"/>
    </source>
</evidence>
<keyword evidence="4 6" id="KW-0339">Growth factor</keyword>
<dbReference type="PANTHER" id="PTHR11848:SF33">
    <property type="entry name" value="TGF-BETA FAMILY PROFILE DOMAIN-CONTAINING PROTEIN"/>
    <property type="match status" value="1"/>
</dbReference>
<evidence type="ECO:0000256" key="5">
    <source>
        <dbReference type="ARBA" id="ARBA00023157"/>
    </source>
</evidence>